<comment type="caution">
    <text evidence="1">The sequence shown here is derived from an EMBL/GenBank/DDBJ whole genome shotgun (WGS) entry which is preliminary data.</text>
</comment>
<dbReference type="OrthoDB" id="6497845at2759"/>
<reference evidence="1" key="1">
    <citation type="submission" date="2020-06" db="EMBL/GenBank/DDBJ databases">
        <authorList>
            <person name="Ji K."/>
            <person name="Li J."/>
        </authorList>
    </citation>
    <scope>NUCLEOTIDE SEQUENCE</scope>
    <source>
        <strain evidence="1">JKM2019</strain>
        <tissue evidence="1">Whole body</tissue>
    </source>
</reference>
<gene>
    <name evidence="1" type="ORF">HUG17_4386</name>
</gene>
<protein>
    <submittedName>
        <fullName evidence="1">Uncharacterized protein</fullName>
    </submittedName>
</protein>
<name>A0A9D4NZX0_DERFA</name>
<sequence>MPDNRSSSSSINELMAQADAMRMIQPEGSYEWFDDMIPKAKKLLQQIQREQAIYSTNNGNGDGDGMTTKLFNKVRDCCDTFDNWIRQLQRIRDDLEKQKGNILKSEMNRLSIHNGAYGAFRGFLGK</sequence>
<dbReference type="Proteomes" id="UP000828236">
    <property type="component" value="Unassembled WGS sequence"/>
</dbReference>
<dbReference type="EMBL" id="SDOV01000004">
    <property type="protein sequence ID" value="KAH7641342.1"/>
    <property type="molecule type" value="Genomic_DNA"/>
</dbReference>
<dbReference type="AlphaFoldDB" id="A0A9D4NZX0"/>
<reference evidence="1" key="2">
    <citation type="journal article" date="2021" name="World Allergy Organ. J.">
        <title>Chromosome-level assembly of Dermatophagoides farinae genome and transcriptome reveals two novel allergens Der f 37 and Der f 39.</title>
        <authorList>
            <person name="Chen J."/>
            <person name="Cai Z."/>
            <person name="Fan D."/>
            <person name="Hu J."/>
            <person name="Hou Y."/>
            <person name="He Y."/>
            <person name="Zhang Z."/>
            <person name="Zhao Z."/>
            <person name="Gao P."/>
            <person name="Hu W."/>
            <person name="Sun J."/>
            <person name="Li J."/>
            <person name="Ji K."/>
        </authorList>
    </citation>
    <scope>NUCLEOTIDE SEQUENCE</scope>
    <source>
        <strain evidence="1">JKM2019</strain>
    </source>
</reference>
<organism evidence="1">
    <name type="scientific">Dermatophagoides farinae</name>
    <name type="common">American house dust mite</name>
    <dbReference type="NCBI Taxonomy" id="6954"/>
    <lineage>
        <taxon>Eukaryota</taxon>
        <taxon>Metazoa</taxon>
        <taxon>Ecdysozoa</taxon>
        <taxon>Arthropoda</taxon>
        <taxon>Chelicerata</taxon>
        <taxon>Arachnida</taxon>
        <taxon>Acari</taxon>
        <taxon>Acariformes</taxon>
        <taxon>Sarcoptiformes</taxon>
        <taxon>Astigmata</taxon>
        <taxon>Psoroptidia</taxon>
        <taxon>Analgoidea</taxon>
        <taxon>Pyroglyphidae</taxon>
        <taxon>Dermatophagoidinae</taxon>
        <taxon>Dermatophagoides</taxon>
    </lineage>
</organism>
<accession>A0A9D4NZX0</accession>
<evidence type="ECO:0000313" key="1">
    <source>
        <dbReference type="EMBL" id="KAH7641342.1"/>
    </source>
</evidence>
<proteinExistence type="predicted"/>